<protein>
    <recommendedName>
        <fullName evidence="1">F-box domain-containing protein</fullName>
    </recommendedName>
</protein>
<accession>A0A8X8ZP81</accession>
<name>A0A8X8ZP81_SALSN</name>
<dbReference type="PANTHER" id="PTHR31960">
    <property type="entry name" value="F-BOX PROTEIN PP2-A15"/>
    <property type="match status" value="1"/>
</dbReference>
<dbReference type="PROSITE" id="PS50181">
    <property type="entry name" value="FBOX"/>
    <property type="match status" value="1"/>
</dbReference>
<comment type="caution">
    <text evidence="2">The sequence shown here is derived from an EMBL/GenBank/DDBJ whole genome shotgun (WGS) entry which is preliminary data.</text>
</comment>
<proteinExistence type="predicted"/>
<dbReference type="Pfam" id="PF14299">
    <property type="entry name" value="PP2"/>
    <property type="match status" value="2"/>
</dbReference>
<keyword evidence="3" id="KW-1185">Reference proteome</keyword>
<reference evidence="2" key="1">
    <citation type="submission" date="2018-01" db="EMBL/GenBank/DDBJ databases">
        <authorList>
            <person name="Mao J.F."/>
        </authorList>
    </citation>
    <scope>NUCLEOTIDE SEQUENCE</scope>
    <source>
        <strain evidence="2">Huo1</strain>
        <tissue evidence="2">Leaf</tissue>
    </source>
</reference>
<dbReference type="Pfam" id="PF12937">
    <property type="entry name" value="F-box-like"/>
    <property type="match status" value="1"/>
</dbReference>
<dbReference type="EMBL" id="PNBA02000009">
    <property type="protein sequence ID" value="KAG6412092.1"/>
    <property type="molecule type" value="Genomic_DNA"/>
</dbReference>
<dbReference type="SUPFAM" id="SSF81383">
    <property type="entry name" value="F-box domain"/>
    <property type="match status" value="1"/>
</dbReference>
<dbReference type="CDD" id="cd22162">
    <property type="entry name" value="F-box_AtSKIP3-like"/>
    <property type="match status" value="1"/>
</dbReference>
<dbReference type="SMART" id="SM00256">
    <property type="entry name" value="FBOX"/>
    <property type="match status" value="1"/>
</dbReference>
<evidence type="ECO:0000313" key="3">
    <source>
        <dbReference type="Proteomes" id="UP000298416"/>
    </source>
</evidence>
<gene>
    <name evidence="2" type="ORF">SASPL_124758</name>
</gene>
<reference evidence="2" key="2">
    <citation type="submission" date="2020-08" db="EMBL/GenBank/DDBJ databases">
        <title>Plant Genome Project.</title>
        <authorList>
            <person name="Zhang R.-G."/>
        </authorList>
    </citation>
    <scope>NUCLEOTIDE SEQUENCE</scope>
    <source>
        <strain evidence="2">Huo1</strain>
        <tissue evidence="2">Leaf</tissue>
    </source>
</reference>
<organism evidence="2">
    <name type="scientific">Salvia splendens</name>
    <name type="common">Scarlet sage</name>
    <dbReference type="NCBI Taxonomy" id="180675"/>
    <lineage>
        <taxon>Eukaryota</taxon>
        <taxon>Viridiplantae</taxon>
        <taxon>Streptophyta</taxon>
        <taxon>Embryophyta</taxon>
        <taxon>Tracheophyta</taxon>
        <taxon>Spermatophyta</taxon>
        <taxon>Magnoliopsida</taxon>
        <taxon>eudicotyledons</taxon>
        <taxon>Gunneridae</taxon>
        <taxon>Pentapetalae</taxon>
        <taxon>asterids</taxon>
        <taxon>lamiids</taxon>
        <taxon>Lamiales</taxon>
        <taxon>Lamiaceae</taxon>
        <taxon>Nepetoideae</taxon>
        <taxon>Mentheae</taxon>
        <taxon>Salviinae</taxon>
        <taxon>Salvia</taxon>
        <taxon>Salvia subgen. Calosphace</taxon>
        <taxon>core Calosphace</taxon>
    </lineage>
</organism>
<sequence length="354" mass="39840">MGASLSNLGENGSGSGGPGLGDIPESCVACVFLYLSPPEICNLARLNRSFRGAASSDAVWEAKLPSNYHHLLQLLSNPVVCESLSKKDIFAFLARPNPLDDGNKARPRFVFSTAVIIEIWRIRLLVWVDRNSGRVCMSISAKGMAITGIDDRRYWNWVPTEESRSFGSHWIRVLTYMVILDPDLVLLLVQIWAPHVYTSFFVCRFSVVAYLQQIWWFEVDGSVTFPFPPDIYTLSFRIHLGRFSRRLGRRISHFDHTHGWDIKPVRFQLSTSGGQHASSECFLDVTPVADANGSYKRGCWIEYKVGEFLVNESDPPTEVRFSMKQIDCTHSKGGLCVDSVLIMPSEKRRGGSLK</sequence>
<dbReference type="Proteomes" id="UP000298416">
    <property type="component" value="Unassembled WGS sequence"/>
</dbReference>
<dbReference type="InterPro" id="IPR025886">
    <property type="entry name" value="PP2-like"/>
</dbReference>
<evidence type="ECO:0000259" key="1">
    <source>
        <dbReference type="PROSITE" id="PS50181"/>
    </source>
</evidence>
<dbReference type="InterPro" id="IPR001810">
    <property type="entry name" value="F-box_dom"/>
</dbReference>
<evidence type="ECO:0000313" key="2">
    <source>
        <dbReference type="EMBL" id="KAG6412092.1"/>
    </source>
</evidence>
<dbReference type="PANTHER" id="PTHR31960:SF2">
    <property type="entry name" value="F-BOX PROTEIN PP2-A15"/>
    <property type="match status" value="1"/>
</dbReference>
<dbReference type="InterPro" id="IPR036047">
    <property type="entry name" value="F-box-like_dom_sf"/>
</dbReference>
<dbReference type="AlphaFoldDB" id="A0A8X8ZP81"/>
<feature type="domain" description="F-box" evidence="1">
    <location>
        <begin position="17"/>
        <end position="63"/>
    </location>
</feature>